<dbReference type="GO" id="GO:0015031">
    <property type="term" value="P:protein transport"/>
    <property type="evidence" value="ECO:0007669"/>
    <property type="project" value="UniProtKB-KW"/>
</dbReference>
<keyword evidence="5 11" id="KW-0812">Transmembrane</keyword>
<dbReference type="AlphaFoldDB" id="A0A2Z4FQY7"/>
<dbReference type="KEGG" id="bsed:DN745_09450"/>
<dbReference type="SMART" id="SM01323">
    <property type="entry name" value="YajC"/>
    <property type="match status" value="1"/>
</dbReference>
<evidence type="ECO:0000256" key="11">
    <source>
        <dbReference type="SAM" id="Phobius"/>
    </source>
</evidence>
<keyword evidence="6" id="KW-0653">Protein transport</keyword>
<proteinExistence type="inferred from homology"/>
<feature type="region of interest" description="Disordered" evidence="10">
    <location>
        <begin position="108"/>
        <end position="140"/>
    </location>
</feature>
<evidence type="ECO:0000256" key="6">
    <source>
        <dbReference type="ARBA" id="ARBA00022927"/>
    </source>
</evidence>
<evidence type="ECO:0000256" key="2">
    <source>
        <dbReference type="ARBA" id="ARBA00006742"/>
    </source>
</evidence>
<organism evidence="12 13">
    <name type="scientific">Bradymonas sediminis</name>
    <dbReference type="NCBI Taxonomy" id="1548548"/>
    <lineage>
        <taxon>Bacteria</taxon>
        <taxon>Deltaproteobacteria</taxon>
        <taxon>Bradymonadales</taxon>
        <taxon>Bradymonadaceae</taxon>
        <taxon>Bradymonas</taxon>
    </lineage>
</organism>
<dbReference type="OrthoDB" id="9811406at2"/>
<keyword evidence="3" id="KW-0813">Transport</keyword>
<evidence type="ECO:0000256" key="10">
    <source>
        <dbReference type="SAM" id="MobiDB-lite"/>
    </source>
</evidence>
<protein>
    <submittedName>
        <fullName evidence="12">Preprotein translocase subunit YajC</fullName>
    </submittedName>
</protein>
<evidence type="ECO:0000313" key="13">
    <source>
        <dbReference type="Proteomes" id="UP000249799"/>
    </source>
</evidence>
<evidence type="ECO:0000256" key="4">
    <source>
        <dbReference type="ARBA" id="ARBA00022475"/>
    </source>
</evidence>
<dbReference type="NCBIfam" id="TIGR00739">
    <property type="entry name" value="yajC"/>
    <property type="match status" value="1"/>
</dbReference>
<keyword evidence="8" id="KW-0811">Translocation</keyword>
<keyword evidence="4" id="KW-1003">Cell membrane</keyword>
<gene>
    <name evidence="12" type="primary">yajC</name>
    <name evidence="12" type="ORF">DN745_09450</name>
</gene>
<keyword evidence="13" id="KW-1185">Reference proteome</keyword>
<dbReference type="InterPro" id="IPR003849">
    <property type="entry name" value="Preprotein_translocase_YajC"/>
</dbReference>
<dbReference type="EMBL" id="CP030032">
    <property type="protein sequence ID" value="AWV91397.1"/>
    <property type="molecule type" value="Genomic_DNA"/>
</dbReference>
<evidence type="ECO:0000256" key="8">
    <source>
        <dbReference type="ARBA" id="ARBA00023010"/>
    </source>
</evidence>
<keyword evidence="7 11" id="KW-1133">Transmembrane helix</keyword>
<dbReference type="PANTHER" id="PTHR33909:SF1">
    <property type="entry name" value="SEC TRANSLOCON ACCESSORY COMPLEX SUBUNIT YAJC"/>
    <property type="match status" value="1"/>
</dbReference>
<feature type="transmembrane region" description="Helical" evidence="11">
    <location>
        <begin position="16"/>
        <end position="35"/>
    </location>
</feature>
<dbReference type="Proteomes" id="UP000249799">
    <property type="component" value="Chromosome"/>
</dbReference>
<evidence type="ECO:0000256" key="3">
    <source>
        <dbReference type="ARBA" id="ARBA00022448"/>
    </source>
</evidence>
<evidence type="ECO:0000313" key="12">
    <source>
        <dbReference type="EMBL" id="AWV91397.1"/>
    </source>
</evidence>
<name>A0A2Z4FQY7_9DELT</name>
<comment type="similarity">
    <text evidence="2">Belongs to the YajC family.</text>
</comment>
<evidence type="ECO:0000256" key="7">
    <source>
        <dbReference type="ARBA" id="ARBA00022989"/>
    </source>
</evidence>
<reference evidence="12 13" key="1">
    <citation type="submission" date="2018-06" db="EMBL/GenBank/DDBJ databases">
        <title>Lujinxingia sediminis gen. nov. sp. nov., a new facultative anaerobic member of the class Deltaproteobacteria, and proposal of Lujinxingaceae fam. nov.</title>
        <authorList>
            <person name="Guo L.-Y."/>
            <person name="Li C.-M."/>
            <person name="Wang S."/>
            <person name="Du Z.-J."/>
        </authorList>
    </citation>
    <scope>NUCLEOTIDE SEQUENCE [LARGE SCALE GENOMIC DNA]</scope>
    <source>
        <strain evidence="12 13">FA350</strain>
    </source>
</reference>
<feature type="compositionally biased region" description="Basic and acidic residues" evidence="10">
    <location>
        <begin position="109"/>
        <end position="140"/>
    </location>
</feature>
<dbReference type="RefSeq" id="WP_111337611.1">
    <property type="nucleotide sequence ID" value="NZ_CP030032.1"/>
</dbReference>
<evidence type="ECO:0000256" key="5">
    <source>
        <dbReference type="ARBA" id="ARBA00022692"/>
    </source>
</evidence>
<sequence length="140" mass="15333">MLNTIVIAQGAPEGSFLVQILPFVLIFGVFWLLVIRPQQKQVQKHQAILNSLKKDDKVITSSGILGTIEKVDGQVIDLRIARDTKIKVLLSNVKGLQDQLLIAGDAEIEDKSSSDKKNSKTKSDDSDKAADDSSDDSGKW</sequence>
<dbReference type="Pfam" id="PF02699">
    <property type="entry name" value="YajC"/>
    <property type="match status" value="1"/>
</dbReference>
<evidence type="ECO:0000256" key="1">
    <source>
        <dbReference type="ARBA" id="ARBA00004162"/>
    </source>
</evidence>
<keyword evidence="9 11" id="KW-0472">Membrane</keyword>
<accession>A0A2Z4FQY7</accession>
<evidence type="ECO:0000256" key="9">
    <source>
        <dbReference type="ARBA" id="ARBA00023136"/>
    </source>
</evidence>
<comment type="subcellular location">
    <subcellularLocation>
        <location evidence="1">Cell membrane</location>
        <topology evidence="1">Single-pass membrane protein</topology>
    </subcellularLocation>
</comment>
<dbReference type="PRINTS" id="PR01853">
    <property type="entry name" value="YAJCTRNLCASE"/>
</dbReference>
<dbReference type="GO" id="GO:0005886">
    <property type="term" value="C:plasma membrane"/>
    <property type="evidence" value="ECO:0007669"/>
    <property type="project" value="UniProtKB-SubCell"/>
</dbReference>
<dbReference type="PANTHER" id="PTHR33909">
    <property type="entry name" value="SEC TRANSLOCON ACCESSORY COMPLEX SUBUNIT YAJC"/>
    <property type="match status" value="1"/>
</dbReference>